<gene>
    <name evidence="7" type="ORF">CEY00_Acc00078</name>
</gene>
<dbReference type="PRINTS" id="PR00382">
    <property type="entry name" value="LIPIDTRNSFER"/>
</dbReference>
<feature type="chain" id="PRO_5015338027" description="Non-specific lipid-transfer protein" evidence="5">
    <location>
        <begin position="32"/>
        <end position="120"/>
    </location>
</feature>
<dbReference type="GO" id="GO:0008289">
    <property type="term" value="F:lipid binding"/>
    <property type="evidence" value="ECO:0007669"/>
    <property type="project" value="UniProtKB-KW"/>
</dbReference>
<feature type="signal peptide" evidence="5">
    <location>
        <begin position="1"/>
        <end position="31"/>
    </location>
</feature>
<evidence type="ECO:0000256" key="5">
    <source>
        <dbReference type="SAM" id="SignalP"/>
    </source>
</evidence>
<feature type="domain" description="Bifunctional inhibitor/plant lipid transfer protein/seed storage helical" evidence="6">
    <location>
        <begin position="35"/>
        <end position="119"/>
    </location>
</feature>
<keyword evidence="2 4" id="KW-0813">Transport</keyword>
<feature type="non-terminal residue" evidence="7">
    <location>
        <position position="120"/>
    </location>
</feature>
<reference evidence="7 8" key="1">
    <citation type="submission" date="2017-07" db="EMBL/GenBank/DDBJ databases">
        <title>An improved, manually edited Actinidia chinensis var. chinensis (kiwifruit) genome highlights the challenges associated with draft genomes and gene prediction in plants.</title>
        <authorList>
            <person name="Pilkington S."/>
            <person name="Crowhurst R."/>
            <person name="Hilario E."/>
            <person name="Nardozza S."/>
            <person name="Fraser L."/>
            <person name="Peng Y."/>
            <person name="Gunaseelan K."/>
            <person name="Simpson R."/>
            <person name="Tahir J."/>
            <person name="Deroles S."/>
            <person name="Templeton K."/>
            <person name="Luo Z."/>
            <person name="Davy M."/>
            <person name="Cheng C."/>
            <person name="Mcneilage M."/>
            <person name="Scaglione D."/>
            <person name="Liu Y."/>
            <person name="Zhang Q."/>
            <person name="Datson P."/>
            <person name="De Silva N."/>
            <person name="Gardiner S."/>
            <person name="Bassett H."/>
            <person name="Chagne D."/>
            <person name="Mccallum J."/>
            <person name="Dzierzon H."/>
            <person name="Deng C."/>
            <person name="Wang Y.-Y."/>
            <person name="Barron N."/>
            <person name="Manako K."/>
            <person name="Bowen J."/>
            <person name="Foster T."/>
            <person name="Erridge Z."/>
            <person name="Tiffin H."/>
            <person name="Waite C."/>
            <person name="Davies K."/>
            <person name="Grierson E."/>
            <person name="Laing W."/>
            <person name="Kirk R."/>
            <person name="Chen X."/>
            <person name="Wood M."/>
            <person name="Montefiori M."/>
            <person name="Brummell D."/>
            <person name="Schwinn K."/>
            <person name="Catanach A."/>
            <person name="Fullerton C."/>
            <person name="Li D."/>
            <person name="Meiyalaghan S."/>
            <person name="Nieuwenhuizen N."/>
            <person name="Read N."/>
            <person name="Prakash R."/>
            <person name="Hunter D."/>
            <person name="Zhang H."/>
            <person name="Mckenzie M."/>
            <person name="Knabel M."/>
            <person name="Harris A."/>
            <person name="Allan A."/>
            <person name="Chen A."/>
            <person name="Janssen B."/>
            <person name="Plunkett B."/>
            <person name="Dwamena C."/>
            <person name="Voogd C."/>
            <person name="Leif D."/>
            <person name="Lafferty D."/>
            <person name="Souleyre E."/>
            <person name="Varkonyi-Gasic E."/>
            <person name="Gambi F."/>
            <person name="Hanley J."/>
            <person name="Yao J.-L."/>
            <person name="Cheung J."/>
            <person name="David K."/>
            <person name="Warren B."/>
            <person name="Marsh K."/>
            <person name="Snowden K."/>
            <person name="Lin-Wang K."/>
            <person name="Brian L."/>
            <person name="Martinez-Sanchez M."/>
            <person name="Wang M."/>
            <person name="Ileperuma N."/>
            <person name="Macnee N."/>
            <person name="Campin R."/>
            <person name="Mcatee P."/>
            <person name="Drummond R."/>
            <person name="Espley R."/>
            <person name="Ireland H."/>
            <person name="Wu R."/>
            <person name="Atkinson R."/>
            <person name="Karunairetnam S."/>
            <person name="Bulley S."/>
            <person name="Chunkath S."/>
            <person name="Hanley Z."/>
            <person name="Storey R."/>
            <person name="Thrimawithana A."/>
            <person name="Thomson S."/>
            <person name="David C."/>
            <person name="Testolin R."/>
        </authorList>
    </citation>
    <scope>NUCLEOTIDE SEQUENCE [LARGE SCALE GENOMIC DNA]</scope>
    <source>
        <strain evidence="8">cv. Red5</strain>
        <tissue evidence="7">Young leaf</tissue>
    </source>
</reference>
<dbReference type="InterPro" id="IPR036312">
    <property type="entry name" value="Bifun_inhib/LTP/seed_sf"/>
</dbReference>
<evidence type="ECO:0000256" key="2">
    <source>
        <dbReference type="ARBA" id="ARBA00022448"/>
    </source>
</evidence>
<dbReference type="Gene3D" id="1.10.110.10">
    <property type="entry name" value="Plant lipid-transfer and hydrophobic proteins"/>
    <property type="match status" value="1"/>
</dbReference>
<keyword evidence="5" id="KW-0732">Signal</keyword>
<dbReference type="STRING" id="1590841.A0A2R6QZ68"/>
<dbReference type="OrthoDB" id="1890443at2759"/>
<dbReference type="Proteomes" id="UP000241394">
    <property type="component" value="Chromosome LG11"/>
</dbReference>
<evidence type="ECO:0000313" key="8">
    <source>
        <dbReference type="Proteomes" id="UP000241394"/>
    </source>
</evidence>
<dbReference type="SMART" id="SM00499">
    <property type="entry name" value="AAI"/>
    <property type="match status" value="1"/>
</dbReference>
<comment type="caution">
    <text evidence="7">The sequence shown here is derived from an EMBL/GenBank/DDBJ whole genome shotgun (WGS) entry which is preliminary data.</text>
</comment>
<dbReference type="OMA" id="CASYLWR"/>
<dbReference type="SUPFAM" id="SSF47699">
    <property type="entry name" value="Bifunctional inhibitor/lipid-transfer protein/seed storage 2S albumin"/>
    <property type="match status" value="1"/>
</dbReference>
<dbReference type="InParanoid" id="A0A2R6QZ68"/>
<comment type="similarity">
    <text evidence="1 4">Belongs to the plant LTP family.</text>
</comment>
<keyword evidence="8" id="KW-1185">Reference proteome</keyword>
<evidence type="ECO:0000256" key="3">
    <source>
        <dbReference type="ARBA" id="ARBA00023121"/>
    </source>
</evidence>
<keyword evidence="3 4" id="KW-0446">Lipid-binding</keyword>
<dbReference type="AlphaFoldDB" id="A0A2R6QZ68"/>
<protein>
    <recommendedName>
        <fullName evidence="4">Non-specific lipid-transfer protein</fullName>
    </recommendedName>
</protein>
<proteinExistence type="inferred from homology"/>
<dbReference type="Pfam" id="PF00234">
    <property type="entry name" value="Tryp_alpha_amyl"/>
    <property type="match status" value="1"/>
</dbReference>
<organism evidence="7 8">
    <name type="scientific">Actinidia chinensis var. chinensis</name>
    <name type="common">Chinese soft-hair kiwi</name>
    <dbReference type="NCBI Taxonomy" id="1590841"/>
    <lineage>
        <taxon>Eukaryota</taxon>
        <taxon>Viridiplantae</taxon>
        <taxon>Streptophyta</taxon>
        <taxon>Embryophyta</taxon>
        <taxon>Tracheophyta</taxon>
        <taxon>Spermatophyta</taxon>
        <taxon>Magnoliopsida</taxon>
        <taxon>eudicotyledons</taxon>
        <taxon>Gunneridae</taxon>
        <taxon>Pentapetalae</taxon>
        <taxon>asterids</taxon>
        <taxon>Ericales</taxon>
        <taxon>Actinidiaceae</taxon>
        <taxon>Actinidia</taxon>
    </lineage>
</organism>
<dbReference type="InterPro" id="IPR016140">
    <property type="entry name" value="Bifunc_inhib/LTP/seed_store"/>
</dbReference>
<evidence type="ECO:0000259" key="6">
    <source>
        <dbReference type="SMART" id="SM00499"/>
    </source>
</evidence>
<reference evidence="8" key="2">
    <citation type="journal article" date="2018" name="BMC Genomics">
        <title>A manually annotated Actinidia chinensis var. chinensis (kiwifruit) genome highlights the challenges associated with draft genomes and gene prediction in plants.</title>
        <authorList>
            <person name="Pilkington S.M."/>
            <person name="Crowhurst R."/>
            <person name="Hilario E."/>
            <person name="Nardozza S."/>
            <person name="Fraser L."/>
            <person name="Peng Y."/>
            <person name="Gunaseelan K."/>
            <person name="Simpson R."/>
            <person name="Tahir J."/>
            <person name="Deroles S.C."/>
            <person name="Templeton K."/>
            <person name="Luo Z."/>
            <person name="Davy M."/>
            <person name="Cheng C."/>
            <person name="McNeilage M."/>
            <person name="Scaglione D."/>
            <person name="Liu Y."/>
            <person name="Zhang Q."/>
            <person name="Datson P."/>
            <person name="De Silva N."/>
            <person name="Gardiner S.E."/>
            <person name="Bassett H."/>
            <person name="Chagne D."/>
            <person name="McCallum J."/>
            <person name="Dzierzon H."/>
            <person name="Deng C."/>
            <person name="Wang Y.Y."/>
            <person name="Barron L."/>
            <person name="Manako K."/>
            <person name="Bowen J."/>
            <person name="Foster T.M."/>
            <person name="Erridge Z.A."/>
            <person name="Tiffin H."/>
            <person name="Waite C.N."/>
            <person name="Davies K.M."/>
            <person name="Grierson E.P."/>
            <person name="Laing W.A."/>
            <person name="Kirk R."/>
            <person name="Chen X."/>
            <person name="Wood M."/>
            <person name="Montefiori M."/>
            <person name="Brummell D.A."/>
            <person name="Schwinn K.E."/>
            <person name="Catanach A."/>
            <person name="Fullerton C."/>
            <person name="Li D."/>
            <person name="Meiyalaghan S."/>
            <person name="Nieuwenhuizen N."/>
            <person name="Read N."/>
            <person name="Prakash R."/>
            <person name="Hunter D."/>
            <person name="Zhang H."/>
            <person name="McKenzie M."/>
            <person name="Knabel M."/>
            <person name="Harris A."/>
            <person name="Allan A.C."/>
            <person name="Gleave A."/>
            <person name="Chen A."/>
            <person name="Janssen B.J."/>
            <person name="Plunkett B."/>
            <person name="Ampomah-Dwamena C."/>
            <person name="Voogd C."/>
            <person name="Leif D."/>
            <person name="Lafferty D."/>
            <person name="Souleyre E.J.F."/>
            <person name="Varkonyi-Gasic E."/>
            <person name="Gambi F."/>
            <person name="Hanley J."/>
            <person name="Yao J.L."/>
            <person name="Cheung J."/>
            <person name="David K.M."/>
            <person name="Warren B."/>
            <person name="Marsh K."/>
            <person name="Snowden K.C."/>
            <person name="Lin-Wang K."/>
            <person name="Brian L."/>
            <person name="Martinez-Sanchez M."/>
            <person name="Wang M."/>
            <person name="Ileperuma N."/>
            <person name="Macnee N."/>
            <person name="Campin R."/>
            <person name="McAtee P."/>
            <person name="Drummond R.S.M."/>
            <person name="Espley R.V."/>
            <person name="Ireland H.S."/>
            <person name="Wu R."/>
            <person name="Atkinson R.G."/>
            <person name="Karunairetnam S."/>
            <person name="Bulley S."/>
            <person name="Chunkath S."/>
            <person name="Hanley Z."/>
            <person name="Storey R."/>
            <person name="Thrimawithana A.H."/>
            <person name="Thomson S."/>
            <person name="David C."/>
            <person name="Testolin R."/>
            <person name="Huang H."/>
            <person name="Hellens R.P."/>
            <person name="Schaffer R.J."/>
        </authorList>
    </citation>
    <scope>NUCLEOTIDE SEQUENCE [LARGE SCALE GENOMIC DNA]</scope>
    <source>
        <strain evidence="8">cv. Red5</strain>
    </source>
</reference>
<sequence>MARSEMLVKVTSVVVLMWMVVSTIVPHHAEAAISCVVVTRSVLPCLDYLQRGGIVPAACCNGVNNLYNNAKTTADRQTTCGCLKTDATLLPGINITNAAGLPAKCGLTLHYKISPSTNCS</sequence>
<evidence type="ECO:0000256" key="4">
    <source>
        <dbReference type="RuleBase" id="RU000628"/>
    </source>
</evidence>
<dbReference type="CDD" id="cd01960">
    <property type="entry name" value="nsLTP1"/>
    <property type="match status" value="1"/>
</dbReference>
<evidence type="ECO:0000313" key="7">
    <source>
        <dbReference type="EMBL" id="PSS17688.1"/>
    </source>
</evidence>
<name>A0A2R6QZ68_ACTCC</name>
<dbReference type="PANTHER" id="PTHR33076">
    <property type="entry name" value="NON-SPECIFIC LIPID-TRANSFER PROTEIN 2-RELATED"/>
    <property type="match status" value="1"/>
</dbReference>
<comment type="function">
    <text evidence="4">Plant non-specific lipid-transfer proteins transfer phospholipids as well as galactolipids across membranes. May play a role in wax or cutin deposition in the cell walls of expanding epidermal cells and certain secretory tissues.</text>
</comment>
<evidence type="ECO:0000256" key="1">
    <source>
        <dbReference type="ARBA" id="ARBA00009748"/>
    </source>
</evidence>
<dbReference type="Gramene" id="PSS17688">
    <property type="protein sequence ID" value="PSS17688"/>
    <property type="gene ID" value="CEY00_Acc00078"/>
</dbReference>
<dbReference type="GO" id="GO:0006869">
    <property type="term" value="P:lipid transport"/>
    <property type="evidence" value="ECO:0007669"/>
    <property type="project" value="InterPro"/>
</dbReference>
<dbReference type="EMBL" id="NKQK01000011">
    <property type="protein sequence ID" value="PSS17688.1"/>
    <property type="molecule type" value="Genomic_DNA"/>
</dbReference>
<accession>A0A2R6QZ68</accession>
<dbReference type="InterPro" id="IPR000528">
    <property type="entry name" value="Plant_nsLTP"/>
</dbReference>